<dbReference type="InterPro" id="IPR011011">
    <property type="entry name" value="Znf_FYVE_PHD"/>
</dbReference>
<dbReference type="Proteomes" id="UP001642540">
    <property type="component" value="Unassembled WGS sequence"/>
</dbReference>
<evidence type="ECO:0000256" key="4">
    <source>
        <dbReference type="PROSITE-ProRule" id="PRU00508"/>
    </source>
</evidence>
<comment type="caution">
    <text evidence="6">The sequence shown here is derived from an EMBL/GenBank/DDBJ whole genome shotgun (WGS) entry which is preliminary data.</text>
</comment>
<name>A0ABP1QU30_9HEXA</name>
<organism evidence="6 7">
    <name type="scientific">Orchesella dallaii</name>
    <dbReference type="NCBI Taxonomy" id="48710"/>
    <lineage>
        <taxon>Eukaryota</taxon>
        <taxon>Metazoa</taxon>
        <taxon>Ecdysozoa</taxon>
        <taxon>Arthropoda</taxon>
        <taxon>Hexapoda</taxon>
        <taxon>Collembola</taxon>
        <taxon>Entomobryomorpha</taxon>
        <taxon>Entomobryoidea</taxon>
        <taxon>Orchesellidae</taxon>
        <taxon>Orchesellinae</taxon>
        <taxon>Orchesella</taxon>
    </lineage>
</organism>
<dbReference type="Gene3D" id="3.30.40.10">
    <property type="entry name" value="Zinc/RING finger domain, C3HC4 (zinc finger)"/>
    <property type="match status" value="1"/>
</dbReference>
<evidence type="ECO:0000313" key="7">
    <source>
        <dbReference type="Proteomes" id="UP001642540"/>
    </source>
</evidence>
<dbReference type="PROSITE" id="PS51157">
    <property type="entry name" value="ZF_UBR"/>
    <property type="match status" value="1"/>
</dbReference>
<keyword evidence="1" id="KW-0479">Metal-binding</keyword>
<feature type="zinc finger region" description="UBR-type" evidence="4">
    <location>
        <begin position="34"/>
        <end position="109"/>
    </location>
</feature>
<dbReference type="CDD" id="cd19677">
    <property type="entry name" value="UBR-box_UBR7"/>
    <property type="match status" value="1"/>
</dbReference>
<dbReference type="PANTHER" id="PTHR13513">
    <property type="entry name" value="E3 UBIQUITIN-PROTEIN LIGASE UBR7"/>
    <property type="match status" value="1"/>
</dbReference>
<dbReference type="SMART" id="SM00396">
    <property type="entry name" value="ZnF_UBR1"/>
    <property type="match status" value="1"/>
</dbReference>
<dbReference type="PANTHER" id="PTHR13513:SF9">
    <property type="entry name" value="E3 UBIQUITIN-PROTEIN LIGASE UBR7-RELATED"/>
    <property type="match status" value="1"/>
</dbReference>
<sequence>MDDAEDEITLQEALETQEMLEERAVAVLGASDPQNCSYSKGYMKRQALYACLTCNPKGAPFAQAAGVCLACSYKCHEGHELVELFTKRNFRCDCGNKRFPDNSCQLQPEKDDMNADNVYNQNFNGLYCSCHRPYPDPDQENDTADDSMIQCIICEDWFHFKHCLAYLNLEFESLEEDFEVICGPCMSRLNFLEHYVHLTLKPPVAEAVKNLETEDPAQQEKVENEASAITTTEPVTASVTVESNEPVVSAAVDVSANADPVNTATAGTKDHIVDSASQDSGLGSMSSTDNSCESIPACKLQTFAKGTLPFSDLQAVAWKKNLRASLCRCTNCVATYGQLKIGYLLDAEDTFEHYEAVGKKRSEDEQQSAEASISNQVNQMGRVEQLELIHGYNQFKEQLAEFLNGIAKDGKVVKKEDVNQFFAKMNGELAAKRRRLE</sequence>
<feature type="domain" description="UBR-type" evidence="5">
    <location>
        <begin position="34"/>
        <end position="109"/>
    </location>
</feature>
<dbReference type="InterPro" id="IPR001965">
    <property type="entry name" value="Znf_PHD"/>
</dbReference>
<dbReference type="InterPro" id="IPR013083">
    <property type="entry name" value="Znf_RING/FYVE/PHD"/>
</dbReference>
<dbReference type="InterPro" id="IPR040204">
    <property type="entry name" value="UBR7"/>
</dbReference>
<dbReference type="InterPro" id="IPR003126">
    <property type="entry name" value="Znf_UBR"/>
</dbReference>
<gene>
    <name evidence="6" type="ORF">ODALV1_LOCUS15181</name>
</gene>
<dbReference type="EMBL" id="CAXLJM020000046">
    <property type="protein sequence ID" value="CAL8111594.1"/>
    <property type="molecule type" value="Genomic_DNA"/>
</dbReference>
<accession>A0ABP1QU30</accession>
<evidence type="ECO:0000259" key="5">
    <source>
        <dbReference type="PROSITE" id="PS51157"/>
    </source>
</evidence>
<keyword evidence="2" id="KW-0863">Zinc-finger</keyword>
<keyword evidence="3" id="KW-0862">Zinc</keyword>
<protein>
    <recommendedName>
        <fullName evidence="5">UBR-type domain-containing protein</fullName>
    </recommendedName>
</protein>
<evidence type="ECO:0000313" key="6">
    <source>
        <dbReference type="EMBL" id="CAL8111594.1"/>
    </source>
</evidence>
<dbReference type="CDD" id="cd15542">
    <property type="entry name" value="PHD_UBR7"/>
    <property type="match status" value="1"/>
</dbReference>
<keyword evidence="7" id="KW-1185">Reference proteome</keyword>
<evidence type="ECO:0000256" key="2">
    <source>
        <dbReference type="ARBA" id="ARBA00022771"/>
    </source>
</evidence>
<dbReference type="SMART" id="SM00249">
    <property type="entry name" value="PHD"/>
    <property type="match status" value="1"/>
</dbReference>
<evidence type="ECO:0000256" key="3">
    <source>
        <dbReference type="ARBA" id="ARBA00022833"/>
    </source>
</evidence>
<proteinExistence type="predicted"/>
<reference evidence="6 7" key="1">
    <citation type="submission" date="2024-08" db="EMBL/GenBank/DDBJ databases">
        <authorList>
            <person name="Cucini C."/>
            <person name="Frati F."/>
        </authorList>
    </citation>
    <scope>NUCLEOTIDE SEQUENCE [LARGE SCALE GENOMIC DNA]</scope>
</reference>
<dbReference type="Pfam" id="PF02207">
    <property type="entry name" value="zf-UBR"/>
    <property type="match status" value="1"/>
</dbReference>
<evidence type="ECO:0000256" key="1">
    <source>
        <dbReference type="ARBA" id="ARBA00022723"/>
    </source>
</evidence>
<dbReference type="SUPFAM" id="SSF57903">
    <property type="entry name" value="FYVE/PHD zinc finger"/>
    <property type="match status" value="1"/>
</dbReference>
<dbReference type="InterPro" id="IPR047506">
    <property type="entry name" value="UBR7-like_UBR-box"/>
</dbReference>